<dbReference type="Proteomes" id="UP000821865">
    <property type="component" value="Chromosome 10"/>
</dbReference>
<name>A0ACB8DQJ4_DERSI</name>
<reference evidence="1" key="1">
    <citation type="submission" date="2020-05" db="EMBL/GenBank/DDBJ databases">
        <title>Large-scale comparative analyses of tick genomes elucidate their genetic diversity and vector capacities.</title>
        <authorList>
            <person name="Jia N."/>
            <person name="Wang J."/>
            <person name="Shi W."/>
            <person name="Du L."/>
            <person name="Sun Y."/>
            <person name="Zhan W."/>
            <person name="Jiang J."/>
            <person name="Wang Q."/>
            <person name="Zhang B."/>
            <person name="Ji P."/>
            <person name="Sakyi L.B."/>
            <person name="Cui X."/>
            <person name="Yuan T."/>
            <person name="Jiang B."/>
            <person name="Yang W."/>
            <person name="Lam T.T.-Y."/>
            <person name="Chang Q."/>
            <person name="Ding S."/>
            <person name="Wang X."/>
            <person name="Zhu J."/>
            <person name="Ruan X."/>
            <person name="Zhao L."/>
            <person name="Wei J."/>
            <person name="Que T."/>
            <person name="Du C."/>
            <person name="Cheng J."/>
            <person name="Dai P."/>
            <person name="Han X."/>
            <person name="Huang E."/>
            <person name="Gao Y."/>
            <person name="Liu J."/>
            <person name="Shao H."/>
            <person name="Ye R."/>
            <person name="Li L."/>
            <person name="Wei W."/>
            <person name="Wang X."/>
            <person name="Wang C."/>
            <person name="Yang T."/>
            <person name="Huo Q."/>
            <person name="Li W."/>
            <person name="Guo W."/>
            <person name="Chen H."/>
            <person name="Zhou L."/>
            <person name="Ni X."/>
            <person name="Tian J."/>
            <person name="Zhou Y."/>
            <person name="Sheng Y."/>
            <person name="Liu T."/>
            <person name="Pan Y."/>
            <person name="Xia L."/>
            <person name="Li J."/>
            <person name="Zhao F."/>
            <person name="Cao W."/>
        </authorList>
    </citation>
    <scope>NUCLEOTIDE SEQUENCE</scope>
    <source>
        <strain evidence="1">Dsil-2018</strain>
    </source>
</reference>
<proteinExistence type="predicted"/>
<accession>A0ACB8DQJ4</accession>
<evidence type="ECO:0000313" key="2">
    <source>
        <dbReference type="Proteomes" id="UP000821865"/>
    </source>
</evidence>
<keyword evidence="2" id="KW-1185">Reference proteome</keyword>
<dbReference type="EMBL" id="CM023479">
    <property type="protein sequence ID" value="KAH7974718.1"/>
    <property type="molecule type" value="Genomic_DNA"/>
</dbReference>
<comment type="caution">
    <text evidence="1">The sequence shown here is derived from an EMBL/GenBank/DDBJ whole genome shotgun (WGS) entry which is preliminary data.</text>
</comment>
<organism evidence="1 2">
    <name type="scientific">Dermacentor silvarum</name>
    <name type="common">Tick</name>
    <dbReference type="NCBI Taxonomy" id="543639"/>
    <lineage>
        <taxon>Eukaryota</taxon>
        <taxon>Metazoa</taxon>
        <taxon>Ecdysozoa</taxon>
        <taxon>Arthropoda</taxon>
        <taxon>Chelicerata</taxon>
        <taxon>Arachnida</taxon>
        <taxon>Acari</taxon>
        <taxon>Parasitiformes</taxon>
        <taxon>Ixodida</taxon>
        <taxon>Ixodoidea</taxon>
        <taxon>Ixodidae</taxon>
        <taxon>Rhipicephalinae</taxon>
        <taxon>Dermacentor</taxon>
    </lineage>
</organism>
<evidence type="ECO:0000313" key="1">
    <source>
        <dbReference type="EMBL" id="KAH7974718.1"/>
    </source>
</evidence>
<gene>
    <name evidence="1" type="ORF">HPB49_018413</name>
</gene>
<protein>
    <submittedName>
        <fullName evidence="1">Uncharacterized protein</fullName>
    </submittedName>
</protein>
<sequence length="768" mass="82470">MPRQDSLESDMAGDRNRGDTGTLTNDGSRNGSQNVIVARRRASETSSATLLDIRMPQVGQSLVALASGAPSMSVHSFTSTSDASSSIQQKSELSLLPLAAPSELHPEPETGTSHEPDVSISRTRTPANLPPPVVRRDETSTTAGPVVPANFSLNTAAASHISVSLKSQAHPAFTATPVAVQASSSRLPSASADPADRDQRGPTAINHAEPEVLVKQPTATLPGEKVLSMTSEVMSTERQPLAAGEPSSNPQSTVHHRNKPARSIDSALGDEMPDKKDARGITCHSDFTADSFSAKEQINVALPLKHELPHTAVGTAAYQPSAELTEPEELTTASRFPLATLIVIFLQVQAHLNFLNKHYPERCASVAAILHDGLWERVAPAAFHHDNIVHITANVASFFFKGLILEAALGTKYFVCVLAIVVILVGVVNLSLLKMLCTLAGTTHLETTCMHTFAGVVVALELLHREHFCGSTIHLGGKLVVSERPLTCVLLELLILCVSSPKSFVPMVSGLLVGFLLAEGLMGKFIIRMPRRPGRLHVCGVPGTAVTCLFIACACIAHASGPYPILPAVDHATWTLEHSPFVLPLVYVGNVCHLAYVLLSLLAVGQRLERDLGHYRFLVLLVGLILAVSVLRDGLPAVIWKHLLRRRDPLPALFRRPGDDCGCALFCVVLALKAVYHRGRGRSRYEMASFPVHMPFWPGVALELMLLHLQTHQSSSFGHVIGVLLGLVVARFWWQGRPRQAGSSSSDGGPAGILNDAPAKVAMRAHHD</sequence>